<gene>
    <name evidence="5" type="ORF">JR316_007551</name>
</gene>
<evidence type="ECO:0000313" key="5">
    <source>
        <dbReference type="EMBL" id="KAG5167208.1"/>
    </source>
</evidence>
<feature type="domain" description="Alpha fucosidase A-like C-terminal" evidence="3">
    <location>
        <begin position="771"/>
        <end position="822"/>
    </location>
</feature>
<dbReference type="Pfam" id="PF21307">
    <property type="entry name" value="Glyco_hydro_95_C"/>
    <property type="match status" value="1"/>
</dbReference>
<dbReference type="InterPro" id="IPR008928">
    <property type="entry name" value="6-hairpin_glycosidase_sf"/>
</dbReference>
<evidence type="ECO:0000256" key="1">
    <source>
        <dbReference type="SAM" id="SignalP"/>
    </source>
</evidence>
<keyword evidence="1" id="KW-0732">Signal</keyword>
<dbReference type="SUPFAM" id="SSF48208">
    <property type="entry name" value="Six-hairpin glycosidases"/>
    <property type="match status" value="1"/>
</dbReference>
<protein>
    <recommendedName>
        <fullName evidence="6">Glycoside hydrolase family 95 protein</fullName>
    </recommendedName>
</protein>
<feature type="domain" description="Glycosyl hydrolase family 95 N-terminal" evidence="2">
    <location>
        <begin position="34"/>
        <end position="296"/>
    </location>
</feature>
<dbReference type="InterPro" id="IPR027414">
    <property type="entry name" value="GH95_N_dom"/>
</dbReference>
<dbReference type="Pfam" id="PF14498">
    <property type="entry name" value="Glyco_hyd_65N_2"/>
    <property type="match status" value="1"/>
</dbReference>
<dbReference type="InterPro" id="IPR049053">
    <property type="entry name" value="AFCA-like_C"/>
</dbReference>
<feature type="domain" description="Glycosyl hydrolase family 95 catalytic" evidence="4">
    <location>
        <begin position="329"/>
        <end position="756"/>
    </location>
</feature>
<evidence type="ECO:0008006" key="6">
    <source>
        <dbReference type="Google" id="ProtNLM"/>
    </source>
</evidence>
<comment type="caution">
    <text evidence="5">The sequence shown here is derived from an EMBL/GenBank/DDBJ whole genome shotgun (WGS) entry which is preliminary data.</text>
</comment>
<reference evidence="5" key="1">
    <citation type="submission" date="2021-02" db="EMBL/GenBank/DDBJ databases">
        <title>Psilocybe cubensis genome.</title>
        <authorList>
            <person name="Mckernan K.J."/>
            <person name="Crawford S."/>
            <person name="Trippe A."/>
            <person name="Kane L.T."/>
            <person name="Mclaughlin S."/>
        </authorList>
    </citation>
    <scope>NUCLEOTIDE SEQUENCE [LARGE SCALE GENOMIC DNA]</scope>
    <source>
        <strain evidence="5">MGC-MH-2018</strain>
    </source>
</reference>
<accession>A0A8H8CIZ1</accession>
<feature type="signal peptide" evidence="1">
    <location>
        <begin position="1"/>
        <end position="22"/>
    </location>
</feature>
<evidence type="ECO:0000259" key="3">
    <source>
        <dbReference type="Pfam" id="PF21307"/>
    </source>
</evidence>
<name>A0A8H8CIZ1_PSICU</name>
<dbReference type="InterPro" id="IPR054363">
    <property type="entry name" value="GH95_cat"/>
</dbReference>
<dbReference type="PIRSF" id="PIRSF007663">
    <property type="entry name" value="UCP007663"/>
    <property type="match status" value="1"/>
</dbReference>
<sequence>MRTSLALVNLFQLLVTFHPTLCAPPSFPKTGNGLWYTQPGNAWAREWLPIGNGFLAAMLPGGTVQEATQLNIESLWSGGPFADPSYNGGNKQPSERAAMAQLMQNIRQTIFESPTGDIGDIESLATDPGQYGSYAGAGHMLATLDINGSISDYSRWLDLDQALAGTSWTQNGHNFLRTSFCSNPTKACVQHVQTNASTLPNLAFAFTAGLEPGLPAPNITCLSQSSMLVSGVVSDSPPGMAYALIFNTFAASSNAVLQCIQQPVASGSPPNATLHILSPSNNKEAWITWVGDTEYDINAGDAAHNFSFRGESPVTKLLPSHSSEPFSDYAKLLKQHVTDIEGVLQTPFALDLGQVPDFDTPTDVLKSQYTIDGPISNAYLDWLTFNYARYLLASSSRGVLPANLQGKWGNDVGNAWGSDYHSNINLQMNYWIAEMTGLSDLTLPLFDYIERTWAPRGVQTAQVLYNISRGWVTHDEMNIFGHTGMKSGPDYVEWAADYPEAAVWMMIHVWDHFDHTNNVTWWRNQGWPLIKGVASFQLDKLIPDEHFNDSTLVVNPCNSPEQPPITLGCAHAQQIIWQLFNAVEKGFAASGDTDTQFLDEVRATREKMDKGLKIGSWGQLQEWKVEKDSPTDTHRHLSHLVGLYPGYAIINFDPSVQGNGPAKGYQKDDIMTAATVSLVHRGNGTGPDADAGWEKAWRAAAWAQLANSSTFYHELSFALYENFGQNLFSLYDPADADPIFQIDANFGFPAAVLNALLQAPDVASITTPLVVTILPALPSQWANGSIRGARIRGGITVDVQWSKSKPTSVTLEVDSGPNIRTRPVQIVYNKRVLTAFNTTPGLKKVINAF</sequence>
<dbReference type="GO" id="GO:0005975">
    <property type="term" value="P:carbohydrate metabolic process"/>
    <property type="evidence" value="ECO:0007669"/>
    <property type="project" value="InterPro"/>
</dbReference>
<dbReference type="EMBL" id="JAFIQS010000007">
    <property type="protein sequence ID" value="KAG5167208.1"/>
    <property type="molecule type" value="Genomic_DNA"/>
</dbReference>
<dbReference type="Pfam" id="PF22124">
    <property type="entry name" value="Glyco_hydro_95_cat"/>
    <property type="match status" value="1"/>
</dbReference>
<dbReference type="InterPro" id="IPR016518">
    <property type="entry name" value="Alpha-L-fucosidase"/>
</dbReference>
<proteinExistence type="predicted"/>
<dbReference type="PANTHER" id="PTHR31084">
    <property type="entry name" value="ALPHA-L-FUCOSIDASE 2"/>
    <property type="match status" value="1"/>
</dbReference>
<dbReference type="PANTHER" id="PTHR31084:SF3">
    <property type="entry name" value="ALPHA-FUCOSIDASE A"/>
    <property type="match status" value="1"/>
</dbReference>
<dbReference type="InterPro" id="IPR012341">
    <property type="entry name" value="6hp_glycosidase-like_sf"/>
</dbReference>
<dbReference type="Gene3D" id="1.50.10.10">
    <property type="match status" value="1"/>
</dbReference>
<organism evidence="5">
    <name type="scientific">Psilocybe cubensis</name>
    <name type="common">Psychedelic mushroom</name>
    <name type="synonym">Stropharia cubensis</name>
    <dbReference type="NCBI Taxonomy" id="181762"/>
    <lineage>
        <taxon>Eukaryota</taxon>
        <taxon>Fungi</taxon>
        <taxon>Dikarya</taxon>
        <taxon>Basidiomycota</taxon>
        <taxon>Agaricomycotina</taxon>
        <taxon>Agaricomycetes</taxon>
        <taxon>Agaricomycetidae</taxon>
        <taxon>Agaricales</taxon>
        <taxon>Agaricineae</taxon>
        <taxon>Strophariaceae</taxon>
        <taxon>Psilocybe</taxon>
    </lineage>
</organism>
<dbReference type="AlphaFoldDB" id="A0A8H8CIZ1"/>
<evidence type="ECO:0000259" key="4">
    <source>
        <dbReference type="Pfam" id="PF22124"/>
    </source>
</evidence>
<feature type="chain" id="PRO_5034380468" description="Glycoside hydrolase family 95 protein" evidence="1">
    <location>
        <begin position="23"/>
        <end position="849"/>
    </location>
</feature>
<dbReference type="GO" id="GO:0004560">
    <property type="term" value="F:alpha-L-fucosidase activity"/>
    <property type="evidence" value="ECO:0007669"/>
    <property type="project" value="InterPro"/>
</dbReference>
<evidence type="ECO:0000259" key="2">
    <source>
        <dbReference type="Pfam" id="PF14498"/>
    </source>
</evidence>